<proteinExistence type="predicted"/>
<organism evidence="1 2">
    <name type="scientific">Galerina marginata (strain CBS 339.88)</name>
    <dbReference type="NCBI Taxonomy" id="685588"/>
    <lineage>
        <taxon>Eukaryota</taxon>
        <taxon>Fungi</taxon>
        <taxon>Dikarya</taxon>
        <taxon>Basidiomycota</taxon>
        <taxon>Agaricomycotina</taxon>
        <taxon>Agaricomycetes</taxon>
        <taxon>Agaricomycetidae</taxon>
        <taxon>Agaricales</taxon>
        <taxon>Agaricineae</taxon>
        <taxon>Strophariaceae</taxon>
        <taxon>Galerina</taxon>
    </lineage>
</organism>
<name>A0A067TCK7_GALM3</name>
<evidence type="ECO:0000313" key="1">
    <source>
        <dbReference type="EMBL" id="KDR77629.1"/>
    </source>
</evidence>
<keyword evidence="2" id="KW-1185">Reference proteome</keyword>
<dbReference type="AlphaFoldDB" id="A0A067TCK7"/>
<protein>
    <submittedName>
        <fullName evidence="1">Uncharacterized protein</fullName>
    </submittedName>
</protein>
<accession>A0A067TCK7</accession>
<reference evidence="2" key="1">
    <citation type="journal article" date="2014" name="Proc. Natl. Acad. Sci. U.S.A.">
        <title>Extensive sampling of basidiomycete genomes demonstrates inadequacy of the white-rot/brown-rot paradigm for wood decay fungi.</title>
        <authorList>
            <person name="Riley R."/>
            <person name="Salamov A.A."/>
            <person name="Brown D.W."/>
            <person name="Nagy L.G."/>
            <person name="Floudas D."/>
            <person name="Held B.W."/>
            <person name="Levasseur A."/>
            <person name="Lombard V."/>
            <person name="Morin E."/>
            <person name="Otillar R."/>
            <person name="Lindquist E.A."/>
            <person name="Sun H."/>
            <person name="LaButti K.M."/>
            <person name="Schmutz J."/>
            <person name="Jabbour D."/>
            <person name="Luo H."/>
            <person name="Baker S.E."/>
            <person name="Pisabarro A.G."/>
            <person name="Walton J.D."/>
            <person name="Blanchette R.A."/>
            <person name="Henrissat B."/>
            <person name="Martin F."/>
            <person name="Cullen D."/>
            <person name="Hibbett D.S."/>
            <person name="Grigoriev I.V."/>
        </authorList>
    </citation>
    <scope>NUCLEOTIDE SEQUENCE [LARGE SCALE GENOMIC DNA]</scope>
    <source>
        <strain evidence="2">CBS 339.88</strain>
    </source>
</reference>
<gene>
    <name evidence="1" type="ORF">GALMADRAFT_209920</name>
</gene>
<dbReference type="Proteomes" id="UP000027222">
    <property type="component" value="Unassembled WGS sequence"/>
</dbReference>
<evidence type="ECO:0000313" key="2">
    <source>
        <dbReference type="Proteomes" id="UP000027222"/>
    </source>
</evidence>
<dbReference type="EMBL" id="KL142376">
    <property type="protein sequence ID" value="KDR77629.1"/>
    <property type="molecule type" value="Genomic_DNA"/>
</dbReference>
<dbReference type="HOGENOM" id="CLU_1428071_0_0_1"/>
<sequence length="190" mass="20610">MASNHALQKAVSSWTCSCESPCIIAYSIVDVSFFFGQRDVGVGAGAGQGWLGHVGGGEGVAWVAWAGVSWRGRKGAEKTSAWLEVVSPKRDLTFRCVIIEREDLKALAQDNNLLAGTLGPYTFASAQENVWNNLPNALVFLIDAPPEASITDQRVLSVFVHENPGRPSTYEQTEQILAMMGKTQDDVLRL</sequence>